<accession>A0A0W0FZT0</accession>
<keyword evidence="1 3" id="KW-0853">WD repeat</keyword>
<dbReference type="EMBL" id="LATX01001424">
    <property type="protein sequence ID" value="KTB41847.1"/>
    <property type="molecule type" value="Genomic_DNA"/>
</dbReference>
<dbReference type="AlphaFoldDB" id="A0A0W0FZT0"/>
<dbReference type="SUPFAM" id="SSF50978">
    <property type="entry name" value="WD40 repeat-like"/>
    <property type="match status" value="1"/>
</dbReference>
<dbReference type="InterPro" id="IPR015943">
    <property type="entry name" value="WD40/YVTN_repeat-like_dom_sf"/>
</dbReference>
<dbReference type="SMART" id="SM00320">
    <property type="entry name" value="WD40"/>
    <property type="match status" value="5"/>
</dbReference>
<dbReference type="eggNOG" id="KOG0263">
    <property type="taxonomic scope" value="Eukaryota"/>
</dbReference>
<feature type="repeat" description="WD" evidence="3">
    <location>
        <begin position="131"/>
        <end position="166"/>
    </location>
</feature>
<gene>
    <name evidence="4" type="ORF">WG66_5639</name>
</gene>
<evidence type="ECO:0000256" key="2">
    <source>
        <dbReference type="ARBA" id="ARBA00022737"/>
    </source>
</evidence>
<reference evidence="4 5" key="1">
    <citation type="submission" date="2015-12" db="EMBL/GenBank/DDBJ databases">
        <title>Draft genome sequence of Moniliophthora roreri, the causal agent of frosty pod rot of cacao.</title>
        <authorList>
            <person name="Aime M.C."/>
            <person name="Diaz-Valderrama J.R."/>
            <person name="Kijpornyongpan T."/>
            <person name="Phillips-Mora W."/>
        </authorList>
    </citation>
    <scope>NUCLEOTIDE SEQUENCE [LARGE SCALE GENOMIC DNA]</scope>
    <source>
        <strain evidence="4 5">MCA 2952</strain>
    </source>
</reference>
<dbReference type="InterPro" id="IPR036322">
    <property type="entry name" value="WD40_repeat_dom_sf"/>
</dbReference>
<proteinExistence type="predicted"/>
<dbReference type="InterPro" id="IPR020472">
    <property type="entry name" value="WD40_PAC1"/>
</dbReference>
<dbReference type="Pfam" id="PF00400">
    <property type="entry name" value="WD40"/>
    <property type="match status" value="2"/>
</dbReference>
<keyword evidence="2" id="KW-0677">Repeat</keyword>
<dbReference type="GO" id="GO:0005634">
    <property type="term" value="C:nucleus"/>
    <property type="evidence" value="ECO:0007669"/>
    <property type="project" value="TreeGrafter"/>
</dbReference>
<dbReference type="PROSITE" id="PS00678">
    <property type="entry name" value="WD_REPEATS_1"/>
    <property type="match status" value="2"/>
</dbReference>
<evidence type="ECO:0000313" key="4">
    <source>
        <dbReference type="EMBL" id="KTB41847.1"/>
    </source>
</evidence>
<organism evidence="4 5">
    <name type="scientific">Moniliophthora roreri</name>
    <name type="common">Frosty pod rot fungus</name>
    <name type="synonym">Monilia roreri</name>
    <dbReference type="NCBI Taxonomy" id="221103"/>
    <lineage>
        <taxon>Eukaryota</taxon>
        <taxon>Fungi</taxon>
        <taxon>Dikarya</taxon>
        <taxon>Basidiomycota</taxon>
        <taxon>Agaricomycotina</taxon>
        <taxon>Agaricomycetes</taxon>
        <taxon>Agaricomycetidae</taxon>
        <taxon>Agaricales</taxon>
        <taxon>Marasmiineae</taxon>
        <taxon>Marasmiaceae</taxon>
        <taxon>Moniliophthora</taxon>
    </lineage>
</organism>
<evidence type="ECO:0000256" key="3">
    <source>
        <dbReference type="PROSITE-ProRule" id="PRU00221"/>
    </source>
</evidence>
<sequence>MANADTSNFLVSENELILSESRKHKAEQLKSLGDPLQLQGKALAIEVVGSSVWVADNTTVVRKIDLEEIQLVQSGNILQIYRGHRGPVSALALFRTTPTGASEAKHILVTGSWDKTIKLWDTNTKEIISSTEAHSDFVKSLLVFPSLNLLASGSSDKIVRFWDLSSALEGKYLQSAGSITAHTRPVECLDGQELANGGAELCTGDTMGVIKLWTLSKDAGSPPRWSGALKLEFNYHRTKISDLHYGNGQLWTASTDETVQIRTLSPSLDHQKPPPPITHPVGVRCILPLGLTALAESYLITGAGDVLRVYDMSSLAEPELMNEFDAHWHDITSIRLWVRKSESGGRITIEPWIVTTSLDATIRKWRLQGILTKMPVTSKPTLQPPRGGFMMTAEEEEELAELLDSD</sequence>
<dbReference type="PROSITE" id="PS50294">
    <property type="entry name" value="WD_REPEATS_REGION"/>
    <property type="match status" value="1"/>
</dbReference>
<dbReference type="InterPro" id="IPR001680">
    <property type="entry name" value="WD40_rpt"/>
</dbReference>
<dbReference type="PROSITE" id="PS50082">
    <property type="entry name" value="WD_REPEATS_2"/>
    <property type="match status" value="2"/>
</dbReference>
<dbReference type="PRINTS" id="PR00320">
    <property type="entry name" value="GPROTEINBRPT"/>
</dbReference>
<dbReference type="Proteomes" id="UP000054988">
    <property type="component" value="Unassembled WGS sequence"/>
</dbReference>
<name>A0A0W0FZT0_MONRR</name>
<evidence type="ECO:0000256" key="1">
    <source>
        <dbReference type="ARBA" id="ARBA00022574"/>
    </source>
</evidence>
<comment type="caution">
    <text evidence="4">The sequence shown here is derived from an EMBL/GenBank/DDBJ whole genome shotgun (WGS) entry which is preliminary data.</text>
</comment>
<evidence type="ECO:0000313" key="5">
    <source>
        <dbReference type="Proteomes" id="UP000054988"/>
    </source>
</evidence>
<dbReference type="Gene3D" id="2.130.10.10">
    <property type="entry name" value="YVTN repeat-like/Quinoprotein amine dehydrogenase"/>
    <property type="match status" value="2"/>
</dbReference>
<dbReference type="InterPro" id="IPR019775">
    <property type="entry name" value="WD40_repeat_CS"/>
</dbReference>
<protein>
    <submittedName>
        <fullName evidence="4">Uncharacterized protein</fullName>
    </submittedName>
</protein>
<feature type="repeat" description="WD" evidence="3">
    <location>
        <begin position="81"/>
        <end position="130"/>
    </location>
</feature>
<dbReference type="PANTHER" id="PTHR22847">
    <property type="entry name" value="WD40 REPEAT PROTEIN"/>
    <property type="match status" value="1"/>
</dbReference>
<dbReference type="PANTHER" id="PTHR22847:SF730">
    <property type="entry name" value="FUNGAL PROTEIN"/>
    <property type="match status" value="1"/>
</dbReference>